<dbReference type="Gene3D" id="1.10.30.50">
    <property type="match status" value="1"/>
</dbReference>
<keyword evidence="5" id="KW-1185">Reference proteome</keyword>
<proteinExistence type="inferred from homology"/>
<dbReference type="InterPro" id="IPR003870">
    <property type="entry name" value="DUF222"/>
</dbReference>
<accession>A0A0F0LNV5</accession>
<gene>
    <name evidence="4" type="ORF">RS86_01386</name>
</gene>
<dbReference type="AlphaFoldDB" id="A0A0F0LNV5"/>
<dbReference type="EMBL" id="JYIX01000031">
    <property type="protein sequence ID" value="KJL33950.1"/>
    <property type="molecule type" value="Genomic_DNA"/>
</dbReference>
<dbReference type="STRING" id="582680.RS86_01386"/>
<evidence type="ECO:0000259" key="3">
    <source>
        <dbReference type="SMART" id="SM00507"/>
    </source>
</evidence>
<organism evidence="4 5">
    <name type="scientific">Microbacterium azadirachtae</name>
    <dbReference type="NCBI Taxonomy" id="582680"/>
    <lineage>
        <taxon>Bacteria</taxon>
        <taxon>Bacillati</taxon>
        <taxon>Actinomycetota</taxon>
        <taxon>Actinomycetes</taxon>
        <taxon>Micrococcales</taxon>
        <taxon>Microbacteriaceae</taxon>
        <taxon>Microbacterium</taxon>
    </lineage>
</organism>
<comment type="similarity">
    <text evidence="1">Belongs to the Rv1128c/1148c/1588c/1702c/1945/3466 family.</text>
</comment>
<feature type="region of interest" description="Disordered" evidence="2">
    <location>
        <begin position="255"/>
        <end position="301"/>
    </location>
</feature>
<dbReference type="RefSeq" id="WP_045271479.1">
    <property type="nucleotide sequence ID" value="NZ_JYIX01000031.1"/>
</dbReference>
<dbReference type="Pfam" id="PF01844">
    <property type="entry name" value="HNH"/>
    <property type="match status" value="1"/>
</dbReference>
<name>A0A0F0LNV5_9MICO</name>
<dbReference type="CDD" id="cd00085">
    <property type="entry name" value="HNHc"/>
    <property type="match status" value="1"/>
</dbReference>
<evidence type="ECO:0000313" key="4">
    <source>
        <dbReference type="EMBL" id="KJL33950.1"/>
    </source>
</evidence>
<dbReference type="Pfam" id="PF02720">
    <property type="entry name" value="DUF222"/>
    <property type="match status" value="1"/>
</dbReference>
<evidence type="ECO:0000256" key="1">
    <source>
        <dbReference type="ARBA" id="ARBA00023450"/>
    </source>
</evidence>
<dbReference type="SMART" id="SM00507">
    <property type="entry name" value="HNHc"/>
    <property type="match status" value="1"/>
</dbReference>
<evidence type="ECO:0000313" key="5">
    <source>
        <dbReference type="Proteomes" id="UP000033740"/>
    </source>
</evidence>
<feature type="domain" description="HNH nuclease" evidence="3">
    <location>
        <begin position="393"/>
        <end position="445"/>
    </location>
</feature>
<dbReference type="InterPro" id="IPR003615">
    <property type="entry name" value="HNH_nuc"/>
</dbReference>
<protein>
    <recommendedName>
        <fullName evidence="3">HNH nuclease domain-containing protein</fullName>
    </recommendedName>
</protein>
<dbReference type="InterPro" id="IPR002711">
    <property type="entry name" value="HNH"/>
</dbReference>
<dbReference type="PATRIC" id="fig|582680.6.peg.1423"/>
<dbReference type="GO" id="GO:0004519">
    <property type="term" value="F:endonuclease activity"/>
    <property type="evidence" value="ECO:0007669"/>
    <property type="project" value="InterPro"/>
</dbReference>
<sequence>MTSTTAHVLEQLDQLLQAACASEEIEAQLETLSAADLTDVLQAAGRVQRRLDAIITTATGAVDERDGRPADDRVSPRAGCRDATELLRRALRVDVGTARRFVHAARLIHRDRALSSGELLPSEFEELGATLRDGVMSVSGLLAATAPLAKSGDRIGGEERAAIDRLLADMARGRDLPDAQGRPGPAPTTDELADFAAALALAVDPDGKEPDDATGNRRRGFTLGRLRDGVVPVSGGLLPEVAGAVQRLIDALNNPAASDAPPPPAAGRVAFAPEDGADQGWSDLPDAHAQPDPPDDRTPAQKRHDAFAMIVNVAAASGGFPELGGAAPTLVVSVTAEDYARGAGRSHIEGTEWDTLIGVARHTACAGGVQRVLFDDRGQIASIGTSARLFNAVQRRAIVLRDRECVIPGCRIPATWCEIHHVREWAQGGTTHTSNGVALCWHHHRTLESSGWRIRMGGGVPEIRGPHWWDPYGGWHRPRSRGGTPYDRRRIIAGVFAPLGRGG</sequence>
<evidence type="ECO:0000256" key="2">
    <source>
        <dbReference type="SAM" id="MobiDB-lite"/>
    </source>
</evidence>
<reference evidence="4 5" key="1">
    <citation type="submission" date="2015-02" db="EMBL/GenBank/DDBJ databases">
        <title>Draft genome sequences of ten Microbacterium spp. with emphasis on heavy metal contaminated environments.</title>
        <authorList>
            <person name="Corretto E."/>
        </authorList>
    </citation>
    <scope>NUCLEOTIDE SEQUENCE [LARGE SCALE GENOMIC DNA]</scope>
    <source>
        <strain evidence="4 5">ARN176</strain>
    </source>
</reference>
<dbReference type="GO" id="GO:0003676">
    <property type="term" value="F:nucleic acid binding"/>
    <property type="evidence" value="ECO:0007669"/>
    <property type="project" value="InterPro"/>
</dbReference>
<dbReference type="GO" id="GO:0008270">
    <property type="term" value="F:zinc ion binding"/>
    <property type="evidence" value="ECO:0007669"/>
    <property type="project" value="InterPro"/>
</dbReference>
<dbReference type="Proteomes" id="UP000033740">
    <property type="component" value="Unassembled WGS sequence"/>
</dbReference>
<comment type="caution">
    <text evidence="4">The sequence shown here is derived from an EMBL/GenBank/DDBJ whole genome shotgun (WGS) entry which is preliminary data.</text>
</comment>